<evidence type="ECO:0000256" key="1">
    <source>
        <dbReference type="SAM" id="MobiDB-lite"/>
    </source>
</evidence>
<comment type="caution">
    <text evidence="2">The sequence shown here is derived from an EMBL/GenBank/DDBJ whole genome shotgun (WGS) entry which is preliminary data.</text>
</comment>
<feature type="region of interest" description="Disordered" evidence="1">
    <location>
        <begin position="30"/>
        <end position="50"/>
    </location>
</feature>
<sequence>MDWLSIVILAAILAAFAAAVRYIRRHPGCSGSCGSCRKDCPNRRQEQNHE</sequence>
<reference evidence="2" key="2">
    <citation type="journal article" date="2021" name="PeerJ">
        <title>Extensive microbial diversity within the chicken gut microbiome revealed by metagenomics and culture.</title>
        <authorList>
            <person name="Gilroy R."/>
            <person name="Ravi A."/>
            <person name="Getino M."/>
            <person name="Pursley I."/>
            <person name="Horton D.L."/>
            <person name="Alikhan N.F."/>
            <person name="Baker D."/>
            <person name="Gharbi K."/>
            <person name="Hall N."/>
            <person name="Watson M."/>
            <person name="Adriaenssens E.M."/>
            <person name="Foster-Nyarko E."/>
            <person name="Jarju S."/>
            <person name="Secka A."/>
            <person name="Antonio M."/>
            <person name="Oren A."/>
            <person name="Chaudhuri R.R."/>
            <person name="La Ragione R."/>
            <person name="Hildebrand F."/>
            <person name="Pallen M.J."/>
        </authorList>
    </citation>
    <scope>NUCLEOTIDE SEQUENCE</scope>
    <source>
        <strain evidence="2">ChiSjej2B20-13462</strain>
    </source>
</reference>
<accession>A0A9D0Z639</accession>
<dbReference type="Proteomes" id="UP000886874">
    <property type="component" value="Unassembled WGS sequence"/>
</dbReference>
<dbReference type="AlphaFoldDB" id="A0A9D0Z639"/>
<evidence type="ECO:0000313" key="2">
    <source>
        <dbReference type="EMBL" id="HIQ69684.1"/>
    </source>
</evidence>
<organism evidence="2 3">
    <name type="scientific">Candidatus Avoscillospira stercorigallinarum</name>
    <dbReference type="NCBI Taxonomy" id="2840708"/>
    <lineage>
        <taxon>Bacteria</taxon>
        <taxon>Bacillati</taxon>
        <taxon>Bacillota</taxon>
        <taxon>Clostridia</taxon>
        <taxon>Eubacteriales</taxon>
        <taxon>Oscillospiraceae</taxon>
        <taxon>Oscillospiraceae incertae sedis</taxon>
        <taxon>Candidatus Avoscillospira</taxon>
    </lineage>
</organism>
<dbReference type="Pfam" id="PF12669">
    <property type="entry name" value="FeoB_associated"/>
    <property type="match status" value="1"/>
</dbReference>
<dbReference type="EMBL" id="DVFN01000076">
    <property type="protein sequence ID" value="HIQ69684.1"/>
    <property type="molecule type" value="Genomic_DNA"/>
</dbReference>
<gene>
    <name evidence="2" type="ORF">IAA67_05080</name>
</gene>
<feature type="compositionally biased region" description="Basic and acidic residues" evidence="1">
    <location>
        <begin position="36"/>
        <end position="50"/>
    </location>
</feature>
<reference evidence="2" key="1">
    <citation type="submission" date="2020-10" db="EMBL/GenBank/DDBJ databases">
        <authorList>
            <person name="Gilroy R."/>
        </authorList>
    </citation>
    <scope>NUCLEOTIDE SEQUENCE</scope>
    <source>
        <strain evidence="2">ChiSjej2B20-13462</strain>
    </source>
</reference>
<name>A0A9D0Z639_9FIRM</name>
<proteinExistence type="predicted"/>
<evidence type="ECO:0000313" key="3">
    <source>
        <dbReference type="Proteomes" id="UP000886874"/>
    </source>
</evidence>
<protein>
    <submittedName>
        <fullName evidence="2">FeoB-associated Cys-rich membrane protein</fullName>
    </submittedName>
</protein>